<evidence type="ECO:0000259" key="2">
    <source>
        <dbReference type="SMART" id="SM00849"/>
    </source>
</evidence>
<dbReference type="InterPro" id="IPR035451">
    <property type="entry name" value="Ada-like_dom_sf"/>
</dbReference>
<dbReference type="InterPro" id="IPR001279">
    <property type="entry name" value="Metallo-B-lactamas"/>
</dbReference>
<dbReference type="RefSeq" id="WP_092564214.1">
    <property type="nucleotide sequence ID" value="NZ_FOYZ01000023.1"/>
</dbReference>
<dbReference type="GO" id="GO:0008168">
    <property type="term" value="F:methyltransferase activity"/>
    <property type="evidence" value="ECO:0007669"/>
    <property type="project" value="InterPro"/>
</dbReference>
<dbReference type="Pfam" id="PF02805">
    <property type="entry name" value="Ada_Zn_binding"/>
    <property type="match status" value="1"/>
</dbReference>
<dbReference type="AlphaFoldDB" id="A0A1I6LWQ6"/>
<dbReference type="CDD" id="cd07731">
    <property type="entry name" value="ComA-like_MBL-fold"/>
    <property type="match status" value="1"/>
</dbReference>
<gene>
    <name evidence="3" type="ORF">SAMN05661086_03628</name>
</gene>
<keyword evidence="1" id="KW-0010">Activator</keyword>
<dbReference type="OrthoDB" id="9783680at2"/>
<dbReference type="Gene3D" id="3.60.15.10">
    <property type="entry name" value="Ribonuclease Z/Hydroxyacylglutathione hydrolase-like"/>
    <property type="match status" value="1"/>
</dbReference>
<dbReference type="GO" id="GO:0003677">
    <property type="term" value="F:DNA binding"/>
    <property type="evidence" value="ECO:0007669"/>
    <property type="project" value="InterPro"/>
</dbReference>
<name>A0A1I6LWQ6_9FIRM</name>
<dbReference type="Pfam" id="PF00753">
    <property type="entry name" value="Lactamase_B"/>
    <property type="match status" value="1"/>
</dbReference>
<dbReference type="STRING" id="37658.SAMN05661086_03628"/>
<dbReference type="InterPro" id="IPR035681">
    <property type="entry name" value="ComA-like_MBL"/>
</dbReference>
<organism evidence="3 4">
    <name type="scientific">Anaeromicropila populeti</name>
    <dbReference type="NCBI Taxonomy" id="37658"/>
    <lineage>
        <taxon>Bacteria</taxon>
        <taxon>Bacillati</taxon>
        <taxon>Bacillota</taxon>
        <taxon>Clostridia</taxon>
        <taxon>Lachnospirales</taxon>
        <taxon>Lachnospiraceae</taxon>
        <taxon>Anaeromicropila</taxon>
    </lineage>
</organism>
<evidence type="ECO:0000256" key="1">
    <source>
        <dbReference type="ARBA" id="ARBA00023159"/>
    </source>
</evidence>
<dbReference type="GO" id="GO:0006281">
    <property type="term" value="P:DNA repair"/>
    <property type="evidence" value="ECO:0007669"/>
    <property type="project" value="InterPro"/>
</dbReference>
<dbReference type="Proteomes" id="UP000199659">
    <property type="component" value="Unassembled WGS sequence"/>
</dbReference>
<sequence length="347" mass="37893">MKRLNHSLKSFLIMLLAMIISISGVSGINSTSLLAATNLKVHFIDCGQGDAILFQYGSSNVLLDTGTESEYKSKVEPYISDLGISKITSLIVSHPDADHMGGADLAIEDFNIQKVYMTTYENSTMEYKELIAAIETNQVKRVNVKKGSSISIGRLKAKVFAADSKADDANASSIVFKLVHKKKSFLFTGDATAEVENTVKKNYNINVDVLKVSHHGSSSASPIAYLKEASPKYSIISVGKDNDYGHPNKYVVNRLEKYSDNVLRTDEAGTIVITSNGTKLTCSTVKDTDSSKDSVQEKKTGSIIGNVNSKVYHEKGCSSLPAEKNRIYFDSAEEAEEAGYRACKRCH</sequence>
<dbReference type="GO" id="GO:0006355">
    <property type="term" value="P:regulation of DNA-templated transcription"/>
    <property type="evidence" value="ECO:0007669"/>
    <property type="project" value="InterPro"/>
</dbReference>
<dbReference type="EMBL" id="FOYZ01000023">
    <property type="protein sequence ID" value="SFS07907.1"/>
    <property type="molecule type" value="Genomic_DNA"/>
</dbReference>
<dbReference type="GO" id="GO:0008270">
    <property type="term" value="F:zinc ion binding"/>
    <property type="evidence" value="ECO:0007669"/>
    <property type="project" value="InterPro"/>
</dbReference>
<dbReference type="SUPFAM" id="SSF57884">
    <property type="entry name" value="Ada DNA repair protein, N-terminal domain (N-Ada 10)"/>
    <property type="match status" value="1"/>
</dbReference>
<dbReference type="InterPro" id="IPR052159">
    <property type="entry name" value="Competence_DNA_uptake"/>
</dbReference>
<dbReference type="PANTHER" id="PTHR30619">
    <property type="entry name" value="DNA INTERNALIZATION/COMPETENCE PROTEIN COMEC/REC2"/>
    <property type="match status" value="1"/>
</dbReference>
<evidence type="ECO:0000313" key="3">
    <source>
        <dbReference type="EMBL" id="SFS07907.1"/>
    </source>
</evidence>
<proteinExistence type="predicted"/>
<dbReference type="SUPFAM" id="SSF56281">
    <property type="entry name" value="Metallo-hydrolase/oxidoreductase"/>
    <property type="match status" value="1"/>
</dbReference>
<accession>A0A1I6LWQ6</accession>
<dbReference type="Gene3D" id="3.40.10.10">
    <property type="entry name" value="DNA Methylphosphotriester Repair Domain"/>
    <property type="match status" value="1"/>
</dbReference>
<dbReference type="InterPro" id="IPR036866">
    <property type="entry name" value="RibonucZ/Hydroxyglut_hydro"/>
</dbReference>
<feature type="domain" description="Metallo-beta-lactamase" evidence="2">
    <location>
        <begin position="48"/>
        <end position="240"/>
    </location>
</feature>
<dbReference type="SMART" id="SM00849">
    <property type="entry name" value="Lactamase_B"/>
    <property type="match status" value="1"/>
</dbReference>
<dbReference type="PANTHER" id="PTHR30619:SF7">
    <property type="entry name" value="BETA-LACTAMASE DOMAIN PROTEIN"/>
    <property type="match status" value="1"/>
</dbReference>
<dbReference type="InterPro" id="IPR004026">
    <property type="entry name" value="Ada_DNA_repair_Zn-bd"/>
</dbReference>
<keyword evidence="4" id="KW-1185">Reference proteome</keyword>
<protein>
    <submittedName>
        <fullName evidence="3">Competence protein ComEC</fullName>
    </submittedName>
</protein>
<reference evidence="3 4" key="1">
    <citation type="submission" date="2016-10" db="EMBL/GenBank/DDBJ databases">
        <authorList>
            <person name="de Groot N.N."/>
        </authorList>
    </citation>
    <scope>NUCLEOTIDE SEQUENCE [LARGE SCALE GENOMIC DNA]</scope>
    <source>
        <strain evidence="3 4">743A</strain>
    </source>
</reference>
<evidence type="ECO:0000313" key="4">
    <source>
        <dbReference type="Proteomes" id="UP000199659"/>
    </source>
</evidence>